<reference evidence="5" key="1">
    <citation type="submission" date="2025-08" db="UniProtKB">
        <authorList>
            <consortium name="Ensembl"/>
        </authorList>
    </citation>
    <scope>IDENTIFICATION</scope>
</reference>
<evidence type="ECO:0000256" key="2">
    <source>
        <dbReference type="PROSITE-ProRule" id="PRU00191"/>
    </source>
</evidence>
<feature type="domain" description="SH2" evidence="4">
    <location>
        <begin position="676"/>
        <end position="783"/>
    </location>
</feature>
<feature type="compositionally biased region" description="Low complexity" evidence="3">
    <location>
        <begin position="37"/>
        <end position="65"/>
    </location>
</feature>
<feature type="compositionally biased region" description="Acidic residues" evidence="3">
    <location>
        <begin position="422"/>
        <end position="439"/>
    </location>
</feature>
<dbReference type="SUPFAM" id="SSF55550">
    <property type="entry name" value="SH2 domain"/>
    <property type="match status" value="1"/>
</dbReference>
<feature type="compositionally biased region" description="Basic and acidic residues" evidence="3">
    <location>
        <begin position="545"/>
        <end position="556"/>
    </location>
</feature>
<accession>A0A8B9CQR8</accession>
<feature type="compositionally biased region" description="Basic and acidic residues" evidence="3">
    <location>
        <begin position="296"/>
        <end position="305"/>
    </location>
</feature>
<protein>
    <submittedName>
        <fullName evidence="5">B cell linker</fullName>
    </submittedName>
</protein>
<dbReference type="GO" id="GO:0005737">
    <property type="term" value="C:cytoplasm"/>
    <property type="evidence" value="ECO:0007669"/>
    <property type="project" value="TreeGrafter"/>
</dbReference>
<name>A0A8B9CQR8_9AVES</name>
<evidence type="ECO:0000313" key="6">
    <source>
        <dbReference type="Proteomes" id="UP000694426"/>
    </source>
</evidence>
<dbReference type="InterPro" id="IPR051751">
    <property type="entry name" value="Immunoreceptor_sig_adapters"/>
</dbReference>
<feature type="region of interest" description="Disordered" evidence="3">
    <location>
        <begin position="279"/>
        <end position="532"/>
    </location>
</feature>
<keyword evidence="1 2" id="KW-0727">SH2 domain</keyword>
<feature type="compositionally biased region" description="Basic and acidic residues" evidence="3">
    <location>
        <begin position="602"/>
        <end position="616"/>
    </location>
</feature>
<dbReference type="AlphaFoldDB" id="A0A8B9CQR8"/>
<feature type="compositionally biased region" description="Acidic residues" evidence="3">
    <location>
        <begin position="306"/>
        <end position="322"/>
    </location>
</feature>
<gene>
    <name evidence="5" type="primary">BLNK</name>
</gene>
<organism evidence="5 6">
    <name type="scientific">Anser brachyrhynchus</name>
    <name type="common">Pink-footed goose</name>
    <dbReference type="NCBI Taxonomy" id="132585"/>
    <lineage>
        <taxon>Eukaryota</taxon>
        <taxon>Metazoa</taxon>
        <taxon>Chordata</taxon>
        <taxon>Craniata</taxon>
        <taxon>Vertebrata</taxon>
        <taxon>Euteleostomi</taxon>
        <taxon>Archelosauria</taxon>
        <taxon>Archosauria</taxon>
        <taxon>Dinosauria</taxon>
        <taxon>Saurischia</taxon>
        <taxon>Theropoda</taxon>
        <taxon>Coelurosauria</taxon>
        <taxon>Aves</taxon>
        <taxon>Neognathae</taxon>
        <taxon>Galloanserae</taxon>
        <taxon>Anseriformes</taxon>
        <taxon>Anatidae</taxon>
        <taxon>Anserinae</taxon>
        <taxon>Anser</taxon>
    </lineage>
</organism>
<dbReference type="GeneTree" id="ENSGT00940000155715"/>
<evidence type="ECO:0000259" key="4">
    <source>
        <dbReference type="PROSITE" id="PS50001"/>
    </source>
</evidence>
<dbReference type="InterPro" id="IPR036860">
    <property type="entry name" value="SH2_dom_sf"/>
</dbReference>
<dbReference type="SMART" id="SM00252">
    <property type="entry name" value="SH2"/>
    <property type="match status" value="1"/>
</dbReference>
<feature type="region of interest" description="Disordered" evidence="3">
    <location>
        <begin position="545"/>
        <end position="628"/>
    </location>
</feature>
<dbReference type="FunFam" id="3.30.505.10:FF:000016">
    <property type="entry name" value="B-cell linker protein isoform 2"/>
    <property type="match status" value="1"/>
</dbReference>
<evidence type="ECO:0000313" key="5">
    <source>
        <dbReference type="Ensembl" id="ENSABRP00000021952.1"/>
    </source>
</evidence>
<dbReference type="PANTHER" id="PTHR14098:SF3">
    <property type="entry name" value="B-CELL LINKER PROTEIN"/>
    <property type="match status" value="1"/>
</dbReference>
<dbReference type="GO" id="GO:0035556">
    <property type="term" value="P:intracellular signal transduction"/>
    <property type="evidence" value="ECO:0007669"/>
    <property type="project" value="TreeGrafter"/>
</dbReference>
<dbReference type="InterPro" id="IPR000980">
    <property type="entry name" value="SH2"/>
</dbReference>
<dbReference type="CDD" id="cd09929">
    <property type="entry name" value="SH2_BLNK_SLP-76"/>
    <property type="match status" value="1"/>
</dbReference>
<dbReference type="GO" id="GO:0007169">
    <property type="term" value="P:cell surface receptor protein tyrosine kinase signaling pathway"/>
    <property type="evidence" value="ECO:0007669"/>
    <property type="project" value="TreeGrafter"/>
</dbReference>
<evidence type="ECO:0000256" key="1">
    <source>
        <dbReference type="ARBA" id="ARBA00022999"/>
    </source>
</evidence>
<feature type="compositionally biased region" description="Basic and acidic residues" evidence="3">
    <location>
        <begin position="513"/>
        <end position="529"/>
    </location>
</feature>
<feature type="region of interest" description="Disordered" evidence="3">
    <location>
        <begin position="158"/>
        <end position="206"/>
    </location>
</feature>
<dbReference type="PROSITE" id="PS50001">
    <property type="entry name" value="SH2"/>
    <property type="match status" value="1"/>
</dbReference>
<evidence type="ECO:0000256" key="3">
    <source>
        <dbReference type="SAM" id="MobiDB-lite"/>
    </source>
</evidence>
<dbReference type="Proteomes" id="UP000694426">
    <property type="component" value="Unplaced"/>
</dbReference>
<dbReference type="Gene3D" id="3.30.505.10">
    <property type="entry name" value="SH2 domain"/>
    <property type="match status" value="1"/>
</dbReference>
<feature type="region of interest" description="Disordered" evidence="3">
    <location>
        <begin position="1"/>
        <end position="115"/>
    </location>
</feature>
<proteinExistence type="predicted"/>
<keyword evidence="6" id="KW-1185">Reference proteome</keyword>
<dbReference type="Pfam" id="PF00017">
    <property type="entry name" value="SH2"/>
    <property type="match status" value="1"/>
</dbReference>
<reference evidence="5" key="2">
    <citation type="submission" date="2025-09" db="UniProtKB">
        <authorList>
            <consortium name="Ensembl"/>
        </authorList>
    </citation>
    <scope>IDENTIFICATION</scope>
</reference>
<sequence>MIFSSFAAAPSGREKSPWQRASTRYATTGRGAGSREGSPASPAVPAAWPSPGASPGLSTQLRPASLAPPRPAGAHRNLTRCQTRLSALRGRLPPRPSRRSPRTHGGGCGEARGSRVPFPEALPWAAAAAATCAGRAGPGRAGGGPGAPGPSSACACGWAGRKSPQRPAAEAPLAGKFPPSTERGAGRERGRAVPFPLPAGGSGGAGRCRVAVTEAAEPGVPAGAGAARSMEKLNKLAVPAGEKLRKLQKMVHDIKKNESGIINKFKKFQNEQVALICKTGKDTWDRLKKKPPPSLPRRDYASEHADNEEEQWSDDFDSDYENPDDHSDSEMYVVPSEENPDDSYEPPPSEQEKKKIPSAFPISRGEYADNRTSHQQLPPMNKPLPSTPSPASSRPNKPSKPSLLLPSPAAKPKLPPKPKECSDDEDNYIVPVDNDDDNYIEPTESSVSLPAKPPVNRFMKPTTKPVLPASAKPSITSDMQEVYEVPEEEEKPSPSPATRFTKPLPSTPAQNIEHSHVHSITRESPKLDTSRNVLPLPRNRLHLKADHEANNNDDNHSFSNTQESRFPTGAAPSPLPRVLKKTSNAVNPAKPCLPSRDTSTLNEEKPTAAERRRGSSHDIPLPPLPSGAQKSLLQKASILPKVPEAANRSLGTSSHGSISSISSTADQDAGVHSKAWFAATCDRKTAEDALYRSNKDGSFLVRKSSGQDSRQPYTLVVFYNRRVYNIPIRFIEATRQYALGREKNGEERFDSVAEIVENHQHASLVLIDSQNNTKDSTKLKYIVRVS</sequence>
<feature type="compositionally biased region" description="Low complexity" evidence="3">
    <location>
        <begin position="389"/>
        <end position="412"/>
    </location>
</feature>
<dbReference type="Ensembl" id="ENSABRT00000030862.1">
    <property type="protein sequence ID" value="ENSABRP00000021952.1"/>
    <property type="gene ID" value="ENSABRG00000018580.1"/>
</dbReference>
<dbReference type="PANTHER" id="PTHR14098">
    <property type="entry name" value="SH2 DOMAIN CONTAINING PROTEIN"/>
    <property type="match status" value="1"/>
</dbReference>